<sequence length="360" mass="40693">MYLLCYDAERERPTLIKRFGRNIPPYAVLSHTWGPEEEEVTLQDIVQGRHTEKPAYRKVEFCLERAAADGLRHCWVDTCCIDRSSSTDLSEAINSMFSYYQKAEKCYVYMADVSVAEGTAAATAAAFRQSRWFTRGWTLQELIAPAVVEFYSAERELIGDKRGMEEAVSAATGIPASALRGRELFRFGVEERLGWAAGRETSREEDGAYSLLGVFEVFLPLIYGEGARRAMIRLRRAIEESFDEPQDPPRDYLTMGQRLTPGQSLQSRNEKYVLTLRADGNLVLEGPDGQMWESGTGGRGDVRDIIMQHDGNLVIYTQSGEAIWDSYTYPVPKTKLIVQDDGNVVIYSYKEAQWDTGTYT</sequence>
<name>A0ACC0V5J4_9HYPO</name>
<dbReference type="Proteomes" id="UP001163324">
    <property type="component" value="Chromosome 3"/>
</dbReference>
<organism evidence="1 2">
    <name type="scientific">Trichothecium roseum</name>
    <dbReference type="NCBI Taxonomy" id="47278"/>
    <lineage>
        <taxon>Eukaryota</taxon>
        <taxon>Fungi</taxon>
        <taxon>Dikarya</taxon>
        <taxon>Ascomycota</taxon>
        <taxon>Pezizomycotina</taxon>
        <taxon>Sordariomycetes</taxon>
        <taxon>Hypocreomycetidae</taxon>
        <taxon>Hypocreales</taxon>
        <taxon>Hypocreales incertae sedis</taxon>
        <taxon>Trichothecium</taxon>
    </lineage>
</organism>
<gene>
    <name evidence="1" type="ORF">N3K66_003239</name>
</gene>
<evidence type="ECO:0000313" key="2">
    <source>
        <dbReference type="Proteomes" id="UP001163324"/>
    </source>
</evidence>
<comment type="caution">
    <text evidence="1">The sequence shown here is derived from an EMBL/GenBank/DDBJ whole genome shotgun (WGS) entry which is preliminary data.</text>
</comment>
<protein>
    <submittedName>
        <fullName evidence="1">Uncharacterized protein</fullName>
    </submittedName>
</protein>
<dbReference type="EMBL" id="CM047942">
    <property type="protein sequence ID" value="KAI9901422.1"/>
    <property type="molecule type" value="Genomic_DNA"/>
</dbReference>
<accession>A0ACC0V5J4</accession>
<keyword evidence="2" id="KW-1185">Reference proteome</keyword>
<proteinExistence type="predicted"/>
<evidence type="ECO:0000313" key="1">
    <source>
        <dbReference type="EMBL" id="KAI9901422.1"/>
    </source>
</evidence>
<reference evidence="1" key="1">
    <citation type="submission" date="2022-10" db="EMBL/GenBank/DDBJ databases">
        <title>Complete Genome of Trichothecium roseum strain YXFP-22015, a Plant Pathogen Isolated from Citrus.</title>
        <authorList>
            <person name="Wang Y."/>
            <person name="Zhu L."/>
        </authorList>
    </citation>
    <scope>NUCLEOTIDE SEQUENCE</scope>
    <source>
        <strain evidence="1">YXFP-22015</strain>
    </source>
</reference>